<sequence>MASSLPREVKNVLVCGGAGYIGSHTVLELTRQSDSTVYILDNLSTGYEKTIPKSDRVVFINGDVSDVDFVDREVFSKYKIDAVMHFCALIVVPESVTNPLKYYDNNVVGTLRLLQVMQKHEVPYFIFSSTAAVFGIPETSPIDPSAATVPINPYGETKLVVERMLRWCSEAYGLKFASLRYFNACGADKEINIGECHKPESHLIPIILQVALGQRENVQVFGDDYNTVDGTCVRDYIHVTDLATAHIRALEYLAKGGKSDVFNLGSGLGYTVKEVVDACRKVTGHPIPAVVSPRRGGDPDSLVAGSKKAEEVLGWTRKYDSIEKIVETAWRWHKNNPHGFDHAH</sequence>
<evidence type="ECO:0000259" key="7">
    <source>
        <dbReference type="Pfam" id="PF01370"/>
    </source>
</evidence>
<dbReference type="GO" id="GO:0006012">
    <property type="term" value="P:galactose metabolic process"/>
    <property type="evidence" value="ECO:0007669"/>
    <property type="project" value="InterPro"/>
</dbReference>
<dbReference type="SUPFAM" id="SSF51735">
    <property type="entry name" value="NAD(P)-binding Rossmann-fold domains"/>
    <property type="match status" value="1"/>
</dbReference>
<evidence type="ECO:0000313" key="9">
    <source>
        <dbReference type="Proteomes" id="UP001431209"/>
    </source>
</evidence>
<comment type="catalytic activity">
    <reaction evidence="6">
        <text>UDP-alpha-D-glucose = UDP-alpha-D-galactose</text>
        <dbReference type="Rhea" id="RHEA:22168"/>
        <dbReference type="ChEBI" id="CHEBI:58885"/>
        <dbReference type="ChEBI" id="CHEBI:66914"/>
        <dbReference type="EC" id="5.1.3.2"/>
    </reaction>
</comment>
<dbReference type="Gene3D" id="3.40.50.720">
    <property type="entry name" value="NAD(P)-binding Rossmann-like Domain"/>
    <property type="match status" value="1"/>
</dbReference>
<keyword evidence="9" id="KW-1185">Reference proteome</keyword>
<keyword evidence="3 6" id="KW-0520">NAD</keyword>
<dbReference type="PANTHER" id="PTHR43725:SF53">
    <property type="entry name" value="UDP-ARABINOSE 4-EPIMERASE 1"/>
    <property type="match status" value="1"/>
</dbReference>
<evidence type="ECO:0000256" key="1">
    <source>
        <dbReference type="ARBA" id="ARBA00001911"/>
    </source>
</evidence>
<dbReference type="CDD" id="cd05247">
    <property type="entry name" value="UDP_G4E_1_SDR_e"/>
    <property type="match status" value="1"/>
</dbReference>
<evidence type="ECO:0000256" key="2">
    <source>
        <dbReference type="ARBA" id="ARBA00007637"/>
    </source>
</evidence>
<comment type="caution">
    <text evidence="8">The sequence shown here is derived from an EMBL/GenBank/DDBJ whole genome shotgun (WGS) entry which is preliminary data.</text>
</comment>
<proteinExistence type="inferred from homology"/>
<dbReference type="NCBIfam" id="TIGR01179">
    <property type="entry name" value="galE"/>
    <property type="match status" value="1"/>
</dbReference>
<protein>
    <recommendedName>
        <fullName evidence="6">UDP-glucose 4-epimerase</fullName>
        <ecNumber evidence="6">5.1.3.2</ecNumber>
    </recommendedName>
</protein>
<dbReference type="AlphaFoldDB" id="A0AAW2YZ30"/>
<dbReference type="InterPro" id="IPR005886">
    <property type="entry name" value="UDP_G4E"/>
</dbReference>
<comment type="similarity">
    <text evidence="2 6">Belongs to the NAD(P)-dependent epimerase/dehydratase family.</text>
</comment>
<dbReference type="Proteomes" id="UP001431209">
    <property type="component" value="Unassembled WGS sequence"/>
</dbReference>
<evidence type="ECO:0000256" key="5">
    <source>
        <dbReference type="ARBA" id="ARBA00023277"/>
    </source>
</evidence>
<dbReference type="EMBL" id="JAOPGA020000836">
    <property type="protein sequence ID" value="KAL0482263.1"/>
    <property type="molecule type" value="Genomic_DNA"/>
</dbReference>
<evidence type="ECO:0000256" key="3">
    <source>
        <dbReference type="ARBA" id="ARBA00023027"/>
    </source>
</evidence>
<keyword evidence="5 6" id="KW-0119">Carbohydrate metabolism</keyword>
<gene>
    <name evidence="8" type="ORF">AKO1_011128</name>
</gene>
<dbReference type="EC" id="5.1.3.2" evidence="6"/>
<evidence type="ECO:0000313" key="8">
    <source>
        <dbReference type="EMBL" id="KAL0482263.1"/>
    </source>
</evidence>
<keyword evidence="4 6" id="KW-0413">Isomerase</keyword>
<dbReference type="InterPro" id="IPR001509">
    <property type="entry name" value="Epimerase_deHydtase"/>
</dbReference>
<dbReference type="PANTHER" id="PTHR43725">
    <property type="entry name" value="UDP-GLUCOSE 4-EPIMERASE"/>
    <property type="match status" value="1"/>
</dbReference>
<organism evidence="8 9">
    <name type="scientific">Acrasis kona</name>
    <dbReference type="NCBI Taxonomy" id="1008807"/>
    <lineage>
        <taxon>Eukaryota</taxon>
        <taxon>Discoba</taxon>
        <taxon>Heterolobosea</taxon>
        <taxon>Tetramitia</taxon>
        <taxon>Eutetramitia</taxon>
        <taxon>Acrasidae</taxon>
        <taxon>Acrasis</taxon>
    </lineage>
</organism>
<evidence type="ECO:0000256" key="4">
    <source>
        <dbReference type="ARBA" id="ARBA00023235"/>
    </source>
</evidence>
<feature type="domain" description="NAD-dependent epimerase/dehydratase" evidence="7">
    <location>
        <begin position="12"/>
        <end position="265"/>
    </location>
</feature>
<comment type="subunit">
    <text evidence="6">Homodimer.</text>
</comment>
<reference evidence="8 9" key="1">
    <citation type="submission" date="2024-03" db="EMBL/GenBank/DDBJ databases">
        <title>The Acrasis kona genome and developmental transcriptomes reveal deep origins of eukaryotic multicellular pathways.</title>
        <authorList>
            <person name="Sheikh S."/>
            <person name="Fu C.-J."/>
            <person name="Brown M.W."/>
            <person name="Baldauf S.L."/>
        </authorList>
    </citation>
    <scope>NUCLEOTIDE SEQUENCE [LARGE SCALE GENOMIC DNA]</scope>
    <source>
        <strain evidence="8 9">ATCC MYA-3509</strain>
    </source>
</reference>
<comment type="cofactor">
    <cofactor evidence="1 6">
        <name>NAD(+)</name>
        <dbReference type="ChEBI" id="CHEBI:57540"/>
    </cofactor>
</comment>
<accession>A0AAW2YZ30</accession>
<name>A0AAW2YZ30_9EUKA</name>
<evidence type="ECO:0000256" key="6">
    <source>
        <dbReference type="RuleBase" id="RU366046"/>
    </source>
</evidence>
<dbReference type="GO" id="GO:0003978">
    <property type="term" value="F:UDP-glucose 4-epimerase activity"/>
    <property type="evidence" value="ECO:0007669"/>
    <property type="project" value="UniProtKB-UniRule"/>
</dbReference>
<dbReference type="Gene3D" id="3.90.25.10">
    <property type="entry name" value="UDP-galactose 4-epimerase, domain 1"/>
    <property type="match status" value="1"/>
</dbReference>
<dbReference type="InterPro" id="IPR036291">
    <property type="entry name" value="NAD(P)-bd_dom_sf"/>
</dbReference>
<comment type="pathway">
    <text evidence="6">Carbohydrate metabolism; galactose metabolism.</text>
</comment>
<dbReference type="Pfam" id="PF01370">
    <property type="entry name" value="Epimerase"/>
    <property type="match status" value="1"/>
</dbReference>